<sequence>MDYDDDDDHGNFEDFLLLCVLISMCASCDTVLRGAKEFNAHFRNVNHESPLICGHNGCKRPYEHRTSLLRHLKDDHFKMGDQLRHENIEENSEENSSLESDDENSDGDAGENPNCGGEDEDNNQHEQSHNESSSDAEDELDLKKSAAKMVLDLRQTGGITNAMVNRCQDACYDLLKDVTQSLRTKTLKQQLNYFAREMGLVVPVTIFLGYRTDYRLDPDTNEYVPAQVSMTFEYIPIIETLKLILKNPKLRHLIEIEQASEDGVMRSYLDGSRSKTNPIITRHPRVIRIQLYCDDVETASALGSRTIIHKLLAIYFSIQNLPPEESSQLSSIFLLALAYSEDVKNNPGGYDKILYPFLEDLQKLESPEGVEINIDGEIYTLRATLVLLCADSLAAHDILGFLSPSARHFCRCCLISRPQFHANCRAVGERRTRENFDAHVALVKMRPAASTGCGVSKDCPLHKAAHDSATEDAPFDIFHDILEGVAHVVILLSLRSFIVHKKLLTVEDFNKRVSSFSYGIPDIKNKPSANFTTKRLFSSHFLQKGFQTWCLTRVLGFLIADVPGDDPYLKLINLLQMCMMIIFAPEIRPEDINRLQEMIGEFLGLFQQLFMNPIEILDEEEEAEVDDPVPAGVGSVIHKEASVNPINKLHHMSHLPQMIRDMGPPLRYWCMRYEARHHIFVKYAADMCNFINVPKSMAQMHQLCTLSGVLKNTLRKENVEVHTGEDFQVDECTHSDLLINAGLLPTEVVTDVRAAIVAGEDFRPGLFVVLNKTGPKFGIINTVYHMDGRIYFIVNAWRTEGFEERYCAYKVEPDTAAEQNTVQISDGITNSLLHELEYDIVTLQAFSLLLLLLQIQFNTCYFFSISDHQYSGLPWLLLASHTVQISDGITNSLLHELEYDILASHRRLLSLP</sequence>
<proteinExistence type="predicted"/>
<comment type="caution">
    <text evidence="3">The sequence shown here is derived from an EMBL/GenBank/DDBJ whole genome shotgun (WGS) entry which is preliminary data.</text>
</comment>
<keyword evidence="4" id="KW-1185">Reference proteome</keyword>
<dbReference type="InterPro" id="IPR013087">
    <property type="entry name" value="Znf_C2H2_type"/>
</dbReference>
<feature type="domain" description="C2H2-type" evidence="2">
    <location>
        <begin position="53"/>
        <end position="76"/>
    </location>
</feature>
<reference evidence="3" key="2">
    <citation type="journal article" date="2023" name="BMC Genomics">
        <title>Pest status, molecular evolution, and epigenetic factors derived from the genome assembly of Frankliniella fusca, a thysanopteran phytovirus vector.</title>
        <authorList>
            <person name="Catto M.A."/>
            <person name="Labadie P.E."/>
            <person name="Jacobson A.L."/>
            <person name="Kennedy G.G."/>
            <person name="Srinivasan R."/>
            <person name="Hunt B.G."/>
        </authorList>
    </citation>
    <scope>NUCLEOTIDE SEQUENCE</scope>
    <source>
        <strain evidence="3">PL_HMW_Pooled</strain>
    </source>
</reference>
<protein>
    <submittedName>
        <fullName evidence="3">Nucleoporin NUP145</fullName>
    </submittedName>
</protein>
<evidence type="ECO:0000259" key="2">
    <source>
        <dbReference type="PROSITE" id="PS00028"/>
    </source>
</evidence>
<evidence type="ECO:0000313" key="3">
    <source>
        <dbReference type="EMBL" id="KAK3916414.1"/>
    </source>
</evidence>
<feature type="compositionally biased region" description="Acidic residues" evidence="1">
    <location>
        <begin position="99"/>
        <end position="109"/>
    </location>
</feature>
<name>A0AAE1LF46_9NEOP</name>
<dbReference type="PROSITE" id="PS00028">
    <property type="entry name" value="ZINC_FINGER_C2H2_1"/>
    <property type="match status" value="1"/>
</dbReference>
<organism evidence="3 4">
    <name type="scientific">Frankliniella fusca</name>
    <dbReference type="NCBI Taxonomy" id="407009"/>
    <lineage>
        <taxon>Eukaryota</taxon>
        <taxon>Metazoa</taxon>
        <taxon>Ecdysozoa</taxon>
        <taxon>Arthropoda</taxon>
        <taxon>Hexapoda</taxon>
        <taxon>Insecta</taxon>
        <taxon>Pterygota</taxon>
        <taxon>Neoptera</taxon>
        <taxon>Paraneoptera</taxon>
        <taxon>Thysanoptera</taxon>
        <taxon>Terebrantia</taxon>
        <taxon>Thripoidea</taxon>
        <taxon>Thripidae</taxon>
        <taxon>Frankliniella</taxon>
    </lineage>
</organism>
<gene>
    <name evidence="3" type="ORF">KUF71_006208</name>
</gene>
<dbReference type="Proteomes" id="UP001219518">
    <property type="component" value="Unassembled WGS sequence"/>
</dbReference>
<dbReference type="PANTHER" id="PTHR31912:SF34">
    <property type="entry name" value="NOTOCHORD-RELATED PROTEIN"/>
    <property type="match status" value="1"/>
</dbReference>
<accession>A0AAE1LF46</accession>
<feature type="region of interest" description="Disordered" evidence="1">
    <location>
        <begin position="88"/>
        <end position="139"/>
    </location>
</feature>
<evidence type="ECO:0000256" key="1">
    <source>
        <dbReference type="SAM" id="MobiDB-lite"/>
    </source>
</evidence>
<dbReference type="AlphaFoldDB" id="A0AAE1LF46"/>
<dbReference type="SMART" id="SM00355">
    <property type="entry name" value="ZnF_C2H2"/>
    <property type="match status" value="2"/>
</dbReference>
<evidence type="ECO:0000313" key="4">
    <source>
        <dbReference type="Proteomes" id="UP001219518"/>
    </source>
</evidence>
<dbReference type="EMBL" id="JAHWGI010000525">
    <property type="protein sequence ID" value="KAK3916414.1"/>
    <property type="molecule type" value="Genomic_DNA"/>
</dbReference>
<reference evidence="3" key="1">
    <citation type="submission" date="2021-07" db="EMBL/GenBank/DDBJ databases">
        <authorList>
            <person name="Catto M.A."/>
            <person name="Jacobson A."/>
            <person name="Kennedy G."/>
            <person name="Labadie P."/>
            <person name="Hunt B.G."/>
            <person name="Srinivasan R."/>
        </authorList>
    </citation>
    <scope>NUCLEOTIDE SEQUENCE</scope>
    <source>
        <strain evidence="3">PL_HMW_Pooled</strain>
        <tissue evidence="3">Head</tissue>
    </source>
</reference>
<dbReference type="PANTHER" id="PTHR31912">
    <property type="entry name" value="IP13529P"/>
    <property type="match status" value="1"/>
</dbReference>